<gene>
    <name evidence="2" type="ORF">AW08_03102</name>
</gene>
<dbReference type="EMBL" id="JFAX01000021">
    <property type="protein sequence ID" value="EXI65582.1"/>
    <property type="molecule type" value="Genomic_DNA"/>
</dbReference>
<reference evidence="2" key="1">
    <citation type="submission" date="2014-02" db="EMBL/GenBank/DDBJ databases">
        <title>Expanding our view of genomic diversity in Candidatus Accumulibacter clades.</title>
        <authorList>
            <person name="Skennerton C.T."/>
            <person name="Barr J.J."/>
            <person name="Slater F.R."/>
            <person name="Bond P.L."/>
            <person name="Tyson G.W."/>
        </authorList>
    </citation>
    <scope>NUCLEOTIDE SEQUENCE [LARGE SCALE GENOMIC DNA]</scope>
</reference>
<evidence type="ECO:0000256" key="1">
    <source>
        <dbReference type="SAM" id="MobiDB-lite"/>
    </source>
</evidence>
<dbReference type="AlphaFoldDB" id="A0A011NLS4"/>
<name>A0A011NLS4_9PROT</name>
<comment type="caution">
    <text evidence="2">The sequence shown here is derived from an EMBL/GenBank/DDBJ whole genome shotgun (WGS) entry which is preliminary data.</text>
</comment>
<sequence length="556" mass="58773">MLDRLVRRTILAEADRVMGIDHDLPQLHQCRHADGVACVVGEHQEGGGVGKQPPVQRQAVGDRRHGELTHAVVDVVAALLTSDRLRARPPGQVRSGQVRRATDQLRQARRQGSDGPLRGLARRDVAGSGGVGQATGDGILPAGRQLAAHAAAELGSQFGKGFRVGGEAPLPVALEEAAAGTAIPLCVNLDGNLERRVRPADVGARRSDFGGSERCAVCIVAARLVGRTKADPRPAADQRRPLALAARSQQRLVDRLRVVAVDVGDHPPAVGREALPAIVGEPAGDVAIDRNAVVVVDGDQLAEPEGAGERARLVRDALHQAAVADEDVGRVVDDFVPGPVELGGEDPFGDRHADGVGQPLPERPGRRLDAGCVPDLGMTRCPRAELAELLQVVEREVIAAEMQQRIEQHRAVPVREDEAVTIRPARIGRVVAQVATPEHFRDFGHPHRHPGVTGVGLLHRVHGEGADDTGQGGKWCGHDASRVRDRRLNRIGGLSAKSGTLATFVAAAHRPGNRAPLAAGGVARQAGLAAAHMSAKHGGSIGKRSLTIIRKNFNFK</sequence>
<feature type="region of interest" description="Disordered" evidence="1">
    <location>
        <begin position="88"/>
        <end position="132"/>
    </location>
</feature>
<dbReference type="STRING" id="1454001.AW08_03102"/>
<evidence type="ECO:0000313" key="2">
    <source>
        <dbReference type="EMBL" id="EXI65582.1"/>
    </source>
</evidence>
<protein>
    <submittedName>
        <fullName evidence="2">Uncharacterized protein</fullName>
    </submittedName>
</protein>
<keyword evidence="3" id="KW-1185">Reference proteome</keyword>
<dbReference type="PATRIC" id="fig|1454001.3.peg.3148"/>
<feature type="region of interest" description="Disordered" evidence="1">
    <location>
        <begin position="341"/>
        <end position="367"/>
    </location>
</feature>
<accession>A0A011NLS4</accession>
<organism evidence="2 3">
    <name type="scientific">Candidatus Accumulibacter adjunctus</name>
    <dbReference type="NCBI Taxonomy" id="1454001"/>
    <lineage>
        <taxon>Bacteria</taxon>
        <taxon>Pseudomonadati</taxon>
        <taxon>Pseudomonadota</taxon>
        <taxon>Betaproteobacteria</taxon>
        <taxon>Candidatus Accumulibacter</taxon>
    </lineage>
</organism>
<proteinExistence type="predicted"/>
<dbReference type="Proteomes" id="UP000020218">
    <property type="component" value="Unassembled WGS sequence"/>
</dbReference>
<evidence type="ECO:0000313" key="3">
    <source>
        <dbReference type="Proteomes" id="UP000020218"/>
    </source>
</evidence>